<dbReference type="InterPro" id="IPR001841">
    <property type="entry name" value="Znf_RING"/>
</dbReference>
<reference evidence="6 7" key="1">
    <citation type="submission" date="2018-11" db="EMBL/GenBank/DDBJ databases">
        <authorList>
            <consortium name="Pathogen Informatics"/>
        </authorList>
    </citation>
    <scope>NUCLEOTIDE SEQUENCE [LARGE SCALE GENOMIC DNA]</scope>
</reference>
<evidence type="ECO:0000259" key="5">
    <source>
        <dbReference type="PROSITE" id="PS50089"/>
    </source>
</evidence>
<dbReference type="AlphaFoldDB" id="A0A183GVB9"/>
<dbReference type="SUPFAM" id="SSF57850">
    <property type="entry name" value="RING/U-box"/>
    <property type="match status" value="1"/>
</dbReference>
<dbReference type="PANTHER" id="PTHR25462:SF296">
    <property type="entry name" value="MEIOTIC P26, ISOFORM F"/>
    <property type="match status" value="1"/>
</dbReference>
<keyword evidence="3" id="KW-0862">Zinc</keyword>
<keyword evidence="7" id="KW-1185">Reference proteome</keyword>
<dbReference type="PROSITE" id="PS50089">
    <property type="entry name" value="ZF_RING_2"/>
    <property type="match status" value="1"/>
</dbReference>
<dbReference type="WBParaSite" id="HPBE_0002663901-mRNA-1">
    <property type="protein sequence ID" value="HPBE_0002663901-mRNA-1"/>
    <property type="gene ID" value="HPBE_0002663901"/>
</dbReference>
<evidence type="ECO:0000313" key="8">
    <source>
        <dbReference type="WBParaSite" id="HPBE_0002663901-mRNA-1"/>
    </source>
</evidence>
<gene>
    <name evidence="6" type="ORF">HPBE_LOCUS26638</name>
</gene>
<sequence>MSKNEVSRSLRRLSSLPADFCCSICMNIFRKPSMLSCGHSFCADCIQHWLSENVSCPTCRTDTRVPIRNIALEQVRSDSRNDPVAHSAPVADYEKAPKNIHLSVCCLLFSFIVYNAVTH</sequence>
<feature type="domain" description="RING-type" evidence="5">
    <location>
        <begin position="22"/>
        <end position="60"/>
    </location>
</feature>
<evidence type="ECO:0000256" key="1">
    <source>
        <dbReference type="ARBA" id="ARBA00022723"/>
    </source>
</evidence>
<dbReference type="PROSITE" id="PS00518">
    <property type="entry name" value="ZF_RING_1"/>
    <property type="match status" value="1"/>
</dbReference>
<evidence type="ECO:0000313" key="6">
    <source>
        <dbReference type="EMBL" id="VDP58662.1"/>
    </source>
</evidence>
<evidence type="ECO:0000313" key="7">
    <source>
        <dbReference type="Proteomes" id="UP000050761"/>
    </source>
</evidence>
<dbReference type="Proteomes" id="UP000050761">
    <property type="component" value="Unassembled WGS sequence"/>
</dbReference>
<dbReference type="EMBL" id="UZAH01040481">
    <property type="protein sequence ID" value="VDP58662.1"/>
    <property type="molecule type" value="Genomic_DNA"/>
</dbReference>
<dbReference type="Pfam" id="PF00097">
    <property type="entry name" value="zf-C3HC4"/>
    <property type="match status" value="1"/>
</dbReference>
<dbReference type="PANTHER" id="PTHR25462">
    <property type="entry name" value="BONUS, ISOFORM C-RELATED"/>
    <property type="match status" value="1"/>
</dbReference>
<proteinExistence type="predicted"/>
<dbReference type="SMART" id="SM00184">
    <property type="entry name" value="RING"/>
    <property type="match status" value="1"/>
</dbReference>
<evidence type="ECO:0000256" key="4">
    <source>
        <dbReference type="PROSITE-ProRule" id="PRU00175"/>
    </source>
</evidence>
<dbReference type="Gene3D" id="3.30.40.10">
    <property type="entry name" value="Zinc/RING finger domain, C3HC4 (zinc finger)"/>
    <property type="match status" value="1"/>
</dbReference>
<accession>A0A183GVB9</accession>
<dbReference type="OrthoDB" id="252722at2759"/>
<protein>
    <submittedName>
        <fullName evidence="8">RING-type domain-containing protein</fullName>
    </submittedName>
</protein>
<reference evidence="8" key="2">
    <citation type="submission" date="2019-09" db="UniProtKB">
        <authorList>
            <consortium name="WormBaseParasite"/>
        </authorList>
    </citation>
    <scope>IDENTIFICATION</scope>
</reference>
<organism evidence="7 8">
    <name type="scientific">Heligmosomoides polygyrus</name>
    <name type="common">Parasitic roundworm</name>
    <dbReference type="NCBI Taxonomy" id="6339"/>
    <lineage>
        <taxon>Eukaryota</taxon>
        <taxon>Metazoa</taxon>
        <taxon>Ecdysozoa</taxon>
        <taxon>Nematoda</taxon>
        <taxon>Chromadorea</taxon>
        <taxon>Rhabditida</taxon>
        <taxon>Rhabditina</taxon>
        <taxon>Rhabditomorpha</taxon>
        <taxon>Strongyloidea</taxon>
        <taxon>Heligmosomidae</taxon>
        <taxon>Heligmosomoides</taxon>
    </lineage>
</organism>
<evidence type="ECO:0000256" key="2">
    <source>
        <dbReference type="ARBA" id="ARBA00022771"/>
    </source>
</evidence>
<name>A0A183GVB9_HELPZ</name>
<accession>A0A3P8E3L4</accession>
<dbReference type="InterPro" id="IPR047153">
    <property type="entry name" value="TRIM45/56/19-like"/>
</dbReference>
<keyword evidence="2 4" id="KW-0863">Zinc-finger</keyword>
<evidence type="ECO:0000256" key="3">
    <source>
        <dbReference type="ARBA" id="ARBA00022833"/>
    </source>
</evidence>
<dbReference type="InterPro" id="IPR013083">
    <property type="entry name" value="Znf_RING/FYVE/PHD"/>
</dbReference>
<dbReference type="InterPro" id="IPR018957">
    <property type="entry name" value="Znf_C3HC4_RING-type"/>
</dbReference>
<dbReference type="InterPro" id="IPR017907">
    <property type="entry name" value="Znf_RING_CS"/>
</dbReference>
<keyword evidence="1" id="KW-0479">Metal-binding</keyword>
<dbReference type="GO" id="GO:0008270">
    <property type="term" value="F:zinc ion binding"/>
    <property type="evidence" value="ECO:0007669"/>
    <property type="project" value="UniProtKB-KW"/>
</dbReference>